<comment type="similarity">
    <text evidence="1">Belongs to the LysR transcriptional regulatory family.</text>
</comment>
<dbReference type="InterPro" id="IPR036388">
    <property type="entry name" value="WH-like_DNA-bd_sf"/>
</dbReference>
<keyword evidence="3" id="KW-0238">DNA-binding</keyword>
<dbReference type="Pfam" id="PF00126">
    <property type="entry name" value="HTH_1"/>
    <property type="match status" value="1"/>
</dbReference>
<dbReference type="CDD" id="cd08422">
    <property type="entry name" value="PBP2_CrgA_like"/>
    <property type="match status" value="1"/>
</dbReference>
<dbReference type="InterPro" id="IPR000847">
    <property type="entry name" value="LysR_HTH_N"/>
</dbReference>
<dbReference type="RefSeq" id="WP_205737892.1">
    <property type="nucleotide sequence ID" value="NZ_CP018632.1"/>
</dbReference>
<keyword evidence="4" id="KW-0804">Transcription</keyword>
<protein>
    <submittedName>
        <fullName evidence="6">HTH-type transcriptional regulator DmlR</fullName>
    </submittedName>
</protein>
<dbReference type="Gene3D" id="3.40.190.290">
    <property type="match status" value="1"/>
</dbReference>
<accession>A0A2Z2NUX1</accession>
<dbReference type="GO" id="GO:0006351">
    <property type="term" value="P:DNA-templated transcription"/>
    <property type="evidence" value="ECO:0007669"/>
    <property type="project" value="TreeGrafter"/>
</dbReference>
<evidence type="ECO:0000313" key="7">
    <source>
        <dbReference type="Proteomes" id="UP000250079"/>
    </source>
</evidence>
<evidence type="ECO:0000259" key="5">
    <source>
        <dbReference type="PROSITE" id="PS50931"/>
    </source>
</evidence>
<organism evidence="6 7">
    <name type="scientific">Granulosicoccus antarcticus IMCC3135</name>
    <dbReference type="NCBI Taxonomy" id="1192854"/>
    <lineage>
        <taxon>Bacteria</taxon>
        <taxon>Pseudomonadati</taxon>
        <taxon>Pseudomonadota</taxon>
        <taxon>Gammaproteobacteria</taxon>
        <taxon>Chromatiales</taxon>
        <taxon>Granulosicoccaceae</taxon>
        <taxon>Granulosicoccus</taxon>
    </lineage>
</organism>
<evidence type="ECO:0000256" key="1">
    <source>
        <dbReference type="ARBA" id="ARBA00009437"/>
    </source>
</evidence>
<dbReference type="Proteomes" id="UP000250079">
    <property type="component" value="Chromosome"/>
</dbReference>
<dbReference type="KEGG" id="gai:IMCC3135_03955"/>
<sequence length="303" mass="33659">MIDVLTGMRVFVCVVESGSFSGAAEKLDLSRGMTSRYLAQIESHLGVRLLNRTTRKLSMTAVGQDYYQRAVQVLGLVDEAQLAASSEVIKPQGTLRINAPLSFSTHHLGEAITTYLQRFPDIKVDLSLADREVNLVEEGFDLALRISRRIDPALIARPITQVRVIACASPAYIKEHGFPESPEELQQHNCLTYAHSSSSGEWHFQQNGQQCSVPIKGNMHGNNGDMLCSAAVAGLGIVLQPTFLLYKLLQTGQLVRVLPDWEAHSLHLYAVYSNRQFLPLKLRSFIDFLVGHFGENPVWDAEL</sequence>
<dbReference type="EMBL" id="CP018632">
    <property type="protein sequence ID" value="ASJ70904.1"/>
    <property type="molecule type" value="Genomic_DNA"/>
</dbReference>
<dbReference type="InterPro" id="IPR005119">
    <property type="entry name" value="LysR_subst-bd"/>
</dbReference>
<dbReference type="SUPFAM" id="SSF53850">
    <property type="entry name" value="Periplasmic binding protein-like II"/>
    <property type="match status" value="1"/>
</dbReference>
<evidence type="ECO:0000313" key="6">
    <source>
        <dbReference type="EMBL" id="ASJ70904.1"/>
    </source>
</evidence>
<dbReference type="PANTHER" id="PTHR30537:SF35">
    <property type="entry name" value="TRANSCRIPTIONAL REGULATORY PROTEIN"/>
    <property type="match status" value="1"/>
</dbReference>
<feature type="domain" description="HTH lysR-type" evidence="5">
    <location>
        <begin position="1"/>
        <end position="60"/>
    </location>
</feature>
<dbReference type="Pfam" id="PF03466">
    <property type="entry name" value="LysR_substrate"/>
    <property type="match status" value="1"/>
</dbReference>
<proteinExistence type="inferred from homology"/>
<evidence type="ECO:0000256" key="4">
    <source>
        <dbReference type="ARBA" id="ARBA00023163"/>
    </source>
</evidence>
<gene>
    <name evidence="6" type="primary">dmlR_2</name>
    <name evidence="6" type="ORF">IMCC3135_03955</name>
</gene>
<keyword evidence="2" id="KW-0805">Transcription regulation</keyword>
<keyword evidence="7" id="KW-1185">Reference proteome</keyword>
<dbReference type="FunFam" id="3.40.190.290:FF:000001">
    <property type="entry name" value="Transcriptional regulator, LysR family"/>
    <property type="match status" value="1"/>
</dbReference>
<name>A0A2Z2NUX1_9GAMM</name>
<dbReference type="PANTHER" id="PTHR30537">
    <property type="entry name" value="HTH-TYPE TRANSCRIPTIONAL REGULATOR"/>
    <property type="match status" value="1"/>
</dbReference>
<dbReference type="GO" id="GO:0043565">
    <property type="term" value="F:sequence-specific DNA binding"/>
    <property type="evidence" value="ECO:0007669"/>
    <property type="project" value="TreeGrafter"/>
</dbReference>
<dbReference type="InterPro" id="IPR036390">
    <property type="entry name" value="WH_DNA-bd_sf"/>
</dbReference>
<dbReference type="SUPFAM" id="SSF46785">
    <property type="entry name" value="Winged helix' DNA-binding domain"/>
    <property type="match status" value="1"/>
</dbReference>
<dbReference type="GO" id="GO:0003700">
    <property type="term" value="F:DNA-binding transcription factor activity"/>
    <property type="evidence" value="ECO:0007669"/>
    <property type="project" value="InterPro"/>
</dbReference>
<dbReference type="Gene3D" id="1.10.10.10">
    <property type="entry name" value="Winged helix-like DNA-binding domain superfamily/Winged helix DNA-binding domain"/>
    <property type="match status" value="1"/>
</dbReference>
<dbReference type="PROSITE" id="PS50931">
    <property type="entry name" value="HTH_LYSR"/>
    <property type="match status" value="1"/>
</dbReference>
<dbReference type="InterPro" id="IPR058163">
    <property type="entry name" value="LysR-type_TF_proteobact-type"/>
</dbReference>
<dbReference type="FunFam" id="1.10.10.10:FF:000001">
    <property type="entry name" value="LysR family transcriptional regulator"/>
    <property type="match status" value="1"/>
</dbReference>
<evidence type="ECO:0000256" key="3">
    <source>
        <dbReference type="ARBA" id="ARBA00023125"/>
    </source>
</evidence>
<dbReference type="AlphaFoldDB" id="A0A2Z2NUX1"/>
<evidence type="ECO:0000256" key="2">
    <source>
        <dbReference type="ARBA" id="ARBA00023015"/>
    </source>
</evidence>
<reference evidence="6 7" key="1">
    <citation type="submission" date="2016-12" db="EMBL/GenBank/DDBJ databases">
        <authorList>
            <person name="Song W.-J."/>
            <person name="Kurnit D.M."/>
        </authorList>
    </citation>
    <scope>NUCLEOTIDE SEQUENCE [LARGE SCALE GENOMIC DNA]</scope>
    <source>
        <strain evidence="6 7">IMCC3135</strain>
    </source>
</reference>